<dbReference type="InterPro" id="IPR051081">
    <property type="entry name" value="HTH_MetalResp_TranReg"/>
</dbReference>
<feature type="region of interest" description="Disordered" evidence="4">
    <location>
        <begin position="103"/>
        <end position="125"/>
    </location>
</feature>
<evidence type="ECO:0000313" key="6">
    <source>
        <dbReference type="EMBL" id="TGZ10746.1"/>
    </source>
</evidence>
<evidence type="ECO:0000256" key="3">
    <source>
        <dbReference type="ARBA" id="ARBA00023163"/>
    </source>
</evidence>
<keyword evidence="3" id="KW-0804">Transcription</keyword>
<dbReference type="Proteomes" id="UP000306274">
    <property type="component" value="Unassembled WGS sequence"/>
</dbReference>
<organism evidence="6 7">
    <name type="scientific">Streptomyces rhizosphaericola</name>
    <dbReference type="NCBI Taxonomy" id="2564098"/>
    <lineage>
        <taxon>Bacteria</taxon>
        <taxon>Bacillati</taxon>
        <taxon>Actinomycetota</taxon>
        <taxon>Actinomycetes</taxon>
        <taxon>Kitasatosporales</taxon>
        <taxon>Streptomycetaceae</taxon>
        <taxon>Streptomyces</taxon>
    </lineage>
</organism>
<sequence length="125" mass="13485">MDPFTALADPVRRDLLRALASGPARVVDLAARHPISRPAVSKHLRLLAEAGLVTAEDRGRERHYALARSGLAPVRALLDELAGRRAPIPESAFDALDLEVRRTVHDRRTGTGAPTGTGRPQEESA</sequence>
<comment type="caution">
    <text evidence="6">The sequence shown here is derived from an EMBL/GenBank/DDBJ whole genome shotgun (WGS) entry which is preliminary data.</text>
</comment>
<keyword evidence="2" id="KW-0238">DNA-binding</keyword>
<dbReference type="Gene3D" id="1.10.10.10">
    <property type="entry name" value="Winged helix-like DNA-binding domain superfamily/Winged helix DNA-binding domain"/>
    <property type="match status" value="1"/>
</dbReference>
<dbReference type="CDD" id="cd00090">
    <property type="entry name" value="HTH_ARSR"/>
    <property type="match status" value="1"/>
</dbReference>
<evidence type="ECO:0000313" key="7">
    <source>
        <dbReference type="Proteomes" id="UP000306274"/>
    </source>
</evidence>
<gene>
    <name evidence="6" type="ORF">E5Z02_08355</name>
</gene>
<dbReference type="SUPFAM" id="SSF46785">
    <property type="entry name" value="Winged helix' DNA-binding domain"/>
    <property type="match status" value="1"/>
</dbReference>
<keyword evidence="7" id="KW-1185">Reference proteome</keyword>
<dbReference type="PROSITE" id="PS50987">
    <property type="entry name" value="HTH_ARSR_2"/>
    <property type="match status" value="1"/>
</dbReference>
<dbReference type="EMBL" id="SRZK01000054">
    <property type="protein sequence ID" value="TGZ10746.1"/>
    <property type="molecule type" value="Genomic_DNA"/>
</dbReference>
<evidence type="ECO:0000256" key="2">
    <source>
        <dbReference type="ARBA" id="ARBA00023125"/>
    </source>
</evidence>
<proteinExistence type="predicted"/>
<keyword evidence="1" id="KW-0805">Transcription regulation</keyword>
<accession>A0ABY2PI47</accession>
<dbReference type="Pfam" id="PF01022">
    <property type="entry name" value="HTH_5"/>
    <property type="match status" value="1"/>
</dbReference>
<dbReference type="RefSeq" id="WP_028418986.1">
    <property type="nucleotide sequence ID" value="NZ_JBHVEI010000043.1"/>
</dbReference>
<protein>
    <submittedName>
        <fullName evidence="6">ArsR family transcriptional regulator</fullName>
    </submittedName>
</protein>
<dbReference type="NCBIfam" id="NF033788">
    <property type="entry name" value="HTH_metalloreg"/>
    <property type="match status" value="1"/>
</dbReference>
<dbReference type="PANTHER" id="PTHR33154:SF33">
    <property type="entry name" value="TRANSCRIPTIONAL REPRESSOR SDPR"/>
    <property type="match status" value="1"/>
</dbReference>
<feature type="domain" description="HTH arsR-type" evidence="5">
    <location>
        <begin position="1"/>
        <end position="89"/>
    </location>
</feature>
<feature type="compositionally biased region" description="Low complexity" evidence="4">
    <location>
        <begin position="110"/>
        <end position="119"/>
    </location>
</feature>
<reference evidence="6 7" key="1">
    <citation type="submission" date="2019-04" db="EMBL/GenBank/DDBJ databases">
        <title>Streptomyces rhizosphaericola sp. nov., an actinobacterium isolated from the wheat rhizosphere.</title>
        <authorList>
            <person name="Vargas Hoyos H.A."/>
            <person name="Santos S.N."/>
            <person name="Genuario D.B."/>
            <person name="Melo I.S."/>
            <person name="Da Silva L.J."/>
            <person name="Da Silva F.S.P."/>
            <person name="Zucchi T.D."/>
        </authorList>
    </citation>
    <scope>NUCLEOTIDE SEQUENCE [LARGE SCALE GENOMIC DNA]</scope>
    <source>
        <strain evidence="6 7">1AS2c</strain>
    </source>
</reference>
<dbReference type="PRINTS" id="PR00778">
    <property type="entry name" value="HTHARSR"/>
</dbReference>
<dbReference type="PANTHER" id="PTHR33154">
    <property type="entry name" value="TRANSCRIPTIONAL REGULATOR, ARSR FAMILY"/>
    <property type="match status" value="1"/>
</dbReference>
<evidence type="ECO:0000256" key="1">
    <source>
        <dbReference type="ARBA" id="ARBA00023015"/>
    </source>
</evidence>
<name>A0ABY2PI47_9ACTN</name>
<dbReference type="InterPro" id="IPR001845">
    <property type="entry name" value="HTH_ArsR_DNA-bd_dom"/>
</dbReference>
<evidence type="ECO:0000259" key="5">
    <source>
        <dbReference type="PROSITE" id="PS50987"/>
    </source>
</evidence>
<evidence type="ECO:0000256" key="4">
    <source>
        <dbReference type="SAM" id="MobiDB-lite"/>
    </source>
</evidence>
<dbReference type="InterPro" id="IPR036388">
    <property type="entry name" value="WH-like_DNA-bd_sf"/>
</dbReference>
<dbReference type="InterPro" id="IPR036390">
    <property type="entry name" value="WH_DNA-bd_sf"/>
</dbReference>
<dbReference type="InterPro" id="IPR011991">
    <property type="entry name" value="ArsR-like_HTH"/>
</dbReference>
<dbReference type="SMART" id="SM00418">
    <property type="entry name" value="HTH_ARSR"/>
    <property type="match status" value="1"/>
</dbReference>